<reference evidence="1" key="1">
    <citation type="submission" date="2020-10" db="EMBL/GenBank/DDBJ databases">
        <authorList>
            <person name="Castelo-Branco R."/>
            <person name="Eusebio N."/>
            <person name="Adriana R."/>
            <person name="Vieira A."/>
            <person name="Brugerolle De Fraissinette N."/>
            <person name="Rezende De Castro R."/>
            <person name="Schneider M.P."/>
            <person name="Vasconcelos V."/>
            <person name="Leao P.N."/>
        </authorList>
    </citation>
    <scope>NUCLEOTIDE SEQUENCE</scope>
    <source>
        <strain evidence="1">LEGE 07310</strain>
    </source>
</reference>
<gene>
    <name evidence="1" type="ORF">IQ241_21445</name>
</gene>
<dbReference type="Proteomes" id="UP000636505">
    <property type="component" value="Unassembled WGS sequence"/>
</dbReference>
<proteinExistence type="predicted"/>
<dbReference type="Pfam" id="PF01724">
    <property type="entry name" value="DUF29"/>
    <property type="match status" value="1"/>
</dbReference>
<dbReference type="RefSeq" id="WP_193911207.1">
    <property type="nucleotide sequence ID" value="NZ_JADEXG010000069.1"/>
</dbReference>
<accession>A0A8J7B0B7</accession>
<sequence length="61" mass="7070">MELTIEASPGLKSYPAEQLEERYQRTGRQAARQTYLEIFGVANRLPYSLKLLLVESWLPED</sequence>
<evidence type="ECO:0000313" key="2">
    <source>
        <dbReference type="Proteomes" id="UP000636505"/>
    </source>
</evidence>
<dbReference type="EMBL" id="JADEXG010000069">
    <property type="protein sequence ID" value="MBE9079827.1"/>
    <property type="molecule type" value="Genomic_DNA"/>
</dbReference>
<evidence type="ECO:0000313" key="1">
    <source>
        <dbReference type="EMBL" id="MBE9079827.1"/>
    </source>
</evidence>
<dbReference type="AlphaFoldDB" id="A0A8J7B0B7"/>
<protein>
    <submittedName>
        <fullName evidence="1">DUF29 family protein</fullName>
    </submittedName>
</protein>
<keyword evidence="2" id="KW-1185">Reference proteome</keyword>
<organism evidence="1 2">
    <name type="scientific">Vasconcelosia minhoensis LEGE 07310</name>
    <dbReference type="NCBI Taxonomy" id="915328"/>
    <lineage>
        <taxon>Bacteria</taxon>
        <taxon>Bacillati</taxon>
        <taxon>Cyanobacteriota</taxon>
        <taxon>Cyanophyceae</taxon>
        <taxon>Nodosilineales</taxon>
        <taxon>Cymatolegaceae</taxon>
        <taxon>Vasconcelosia</taxon>
        <taxon>Vasconcelosia minhoensis</taxon>
    </lineage>
</organism>
<name>A0A8J7B0B7_9CYAN</name>
<comment type="caution">
    <text evidence="1">The sequence shown here is derived from an EMBL/GenBank/DDBJ whole genome shotgun (WGS) entry which is preliminary data.</text>
</comment>